<dbReference type="InterPro" id="IPR036322">
    <property type="entry name" value="WD40_repeat_dom_sf"/>
</dbReference>
<dbReference type="PANTHER" id="PTHR19857:SF8">
    <property type="entry name" value="ANGIO-ASSOCIATED MIGRATORY CELL PROTEIN"/>
    <property type="match status" value="1"/>
</dbReference>
<feature type="region of interest" description="Disordered" evidence="4">
    <location>
        <begin position="1"/>
        <end position="24"/>
    </location>
</feature>
<evidence type="ECO:0000256" key="3">
    <source>
        <dbReference type="PROSITE-ProRule" id="PRU00221"/>
    </source>
</evidence>
<organism evidence="5">
    <name type="scientific">Corethrella appendiculata</name>
    <dbReference type="NCBI Taxonomy" id="1370023"/>
    <lineage>
        <taxon>Eukaryota</taxon>
        <taxon>Metazoa</taxon>
        <taxon>Ecdysozoa</taxon>
        <taxon>Arthropoda</taxon>
        <taxon>Hexapoda</taxon>
        <taxon>Insecta</taxon>
        <taxon>Pterygota</taxon>
        <taxon>Neoptera</taxon>
        <taxon>Endopterygota</taxon>
        <taxon>Diptera</taxon>
        <taxon>Nematocera</taxon>
        <taxon>Culicoidea</taxon>
        <taxon>Chaoboridae</taxon>
        <taxon>Corethrella</taxon>
    </lineage>
</organism>
<feature type="repeat" description="WD" evidence="3">
    <location>
        <begin position="91"/>
        <end position="132"/>
    </location>
</feature>
<name>U5EVG7_9DIPT</name>
<dbReference type="AlphaFoldDB" id="U5EVG7"/>
<evidence type="ECO:0000256" key="2">
    <source>
        <dbReference type="ARBA" id="ARBA00022737"/>
    </source>
</evidence>
<dbReference type="InterPro" id="IPR015943">
    <property type="entry name" value="WD40/YVTN_repeat-like_dom_sf"/>
</dbReference>
<protein>
    <submittedName>
        <fullName evidence="5">Putative angio-associated migratory cell protein</fullName>
    </submittedName>
</protein>
<proteinExistence type="evidence at transcript level"/>
<keyword evidence="2" id="KW-0677">Repeat</keyword>
<evidence type="ECO:0000256" key="4">
    <source>
        <dbReference type="SAM" id="MobiDB-lite"/>
    </source>
</evidence>
<accession>U5EVG7</accession>
<feature type="repeat" description="WD" evidence="3">
    <location>
        <begin position="215"/>
        <end position="256"/>
    </location>
</feature>
<dbReference type="InterPro" id="IPR051179">
    <property type="entry name" value="WD_repeat_multifunction"/>
</dbReference>
<dbReference type="Pfam" id="PF00400">
    <property type="entry name" value="WD40"/>
    <property type="match status" value="5"/>
</dbReference>
<dbReference type="PANTHER" id="PTHR19857">
    <property type="entry name" value="MITOCHONDRIAL DIVISION PROTEIN 1-RELATED"/>
    <property type="match status" value="1"/>
</dbReference>
<dbReference type="InterPro" id="IPR001680">
    <property type="entry name" value="WD40_rpt"/>
</dbReference>
<feature type="compositionally biased region" description="Acidic residues" evidence="4">
    <location>
        <begin position="15"/>
        <end position="24"/>
    </location>
</feature>
<sequence>MRNNTPPTSPYRNDEFDEEIDDDDDEELIYVGDADEVIDDLDEHLNRIRREQNNDFDEDDEDVELMGTASGGGLDELENMIPERDDAKLTFKQHTGSVFCCALHPTDNLAVTGGEDDKAFVWNIETGEILFEIQDHKDSVVACGFSHDGVYLATADMAGFIQVFKVTQNYKKVWEFLMGDLCWMQWHQFAYVLLAGSESGEVYIWRIPSGDCKVLQGFGEKCEAAQLSSDGKKLAAGYGDGSFKLWDIRSCSSILDVKSDDTMGHSQNITCIAIDRENNLILTGSEDGKAVLMRQTGPIGNLVSDNSPIEAVLLDNNEFEIKVGIVGTLDGKVSVWDIAKQTMRVECDDPQPSGITRLLWGTNCTIIAGALGGAIKVWDLRSGQLKYQLLGHVSDIQNLVFDKNRNILLSVSDDKTAKIFSLPT</sequence>
<dbReference type="Gene3D" id="2.130.10.10">
    <property type="entry name" value="YVTN repeat-like/Quinoprotein amine dehydrogenase"/>
    <property type="match status" value="1"/>
</dbReference>
<dbReference type="SMART" id="SM00320">
    <property type="entry name" value="WD40"/>
    <property type="match status" value="8"/>
</dbReference>
<dbReference type="InterPro" id="IPR019775">
    <property type="entry name" value="WD40_repeat_CS"/>
</dbReference>
<keyword evidence="1 3" id="KW-0853">WD repeat</keyword>
<dbReference type="SUPFAM" id="SSF50978">
    <property type="entry name" value="WD40 repeat-like"/>
    <property type="match status" value="1"/>
</dbReference>
<dbReference type="EMBL" id="GANO01001886">
    <property type="protein sequence ID" value="JAB57985.1"/>
    <property type="molecule type" value="mRNA"/>
</dbReference>
<dbReference type="PROSITE" id="PS00678">
    <property type="entry name" value="WD_REPEATS_1"/>
    <property type="match status" value="1"/>
</dbReference>
<feature type="repeat" description="WD" evidence="3">
    <location>
        <begin position="389"/>
        <end position="424"/>
    </location>
</feature>
<evidence type="ECO:0000256" key="1">
    <source>
        <dbReference type="ARBA" id="ARBA00022574"/>
    </source>
</evidence>
<evidence type="ECO:0000313" key="5">
    <source>
        <dbReference type="EMBL" id="JAB57985.1"/>
    </source>
</evidence>
<dbReference type="PROSITE" id="PS50294">
    <property type="entry name" value="WD_REPEATS_REGION"/>
    <property type="match status" value="2"/>
</dbReference>
<dbReference type="CDD" id="cd00200">
    <property type="entry name" value="WD40"/>
    <property type="match status" value="1"/>
</dbReference>
<dbReference type="PROSITE" id="PS50082">
    <property type="entry name" value="WD_REPEATS_2"/>
    <property type="match status" value="3"/>
</dbReference>
<reference evidence="5" key="1">
    <citation type="journal article" date="2014" name="Insect Biochem. Mol. Biol.">
        <title>An insight into the sialome of the frog biting fly, Corethrella appendiculata.</title>
        <authorList>
            <person name="Ribeiro J.M.C."/>
            <person name="Chagas A.C."/>
            <person name="Pham V.M."/>
            <person name="Lounibos L.P."/>
            <person name="Calvo E."/>
        </authorList>
    </citation>
    <scope>NUCLEOTIDE SEQUENCE</scope>
    <source>
        <tissue evidence="5">Salivary glands</tissue>
    </source>
</reference>